<sequence>MTYFRDAYQKFLVNPRSAPLAADVSLYYVASSTTFEGADAVSTHASRHASVVKKSEQTINVIESADSLVLDQETTLDFIDGGGVYLPTLDDSLIANNVVTIPTLHIVHFNAQSEIQQVRIYWDQGVLLKVVGVIGKRNWPLGDAKEQIRVLKGAATAKSNPPPLAPSNDAVRELPACPGSPGKKHIKDPYAADSLFDLLSPSKEEAANGDDERPRASSPGKRYTKDPYAADSLADLLSPSKEEAANGRDERPRSSSQGKRYTKDPYAADSLTELLSPSKSDATVVRPYAPSAKQPASRSYGDLFVDPEEPSTPSKPEKPIAPKGGHKVESSQIFNYDLTEGQDRVPYKSNPRRFDHFEIGGDDDEFTTPQKPSRCATAEQQSQFVYGEDDGDAESPPARPHVPKPRRDAEVHFEVKDELPDEDDGRIISAYQNRGQALYNNRLFDDNGEAVPTEKEVKQRPLSVVGHEANRRKDFDPHWQMVEGTPEPKKSDTENAKVVPQDRAQTVKMLESQWELHDELSKPVRTATSLWDPRRHNQPSWTLGDEE</sequence>
<feature type="region of interest" description="Disordered" evidence="1">
    <location>
        <begin position="154"/>
        <end position="188"/>
    </location>
</feature>
<reference evidence="2" key="2">
    <citation type="journal article" date="2023" name="IMA Fungus">
        <title>Comparative genomic study of the Penicillium genus elucidates a diverse pangenome and 15 lateral gene transfer events.</title>
        <authorList>
            <person name="Petersen C."/>
            <person name="Sorensen T."/>
            <person name="Nielsen M.R."/>
            <person name="Sondergaard T.E."/>
            <person name="Sorensen J.L."/>
            <person name="Fitzpatrick D.A."/>
            <person name="Frisvad J.C."/>
            <person name="Nielsen K.L."/>
        </authorList>
    </citation>
    <scope>NUCLEOTIDE SEQUENCE</scope>
    <source>
        <strain evidence="2">IBT 21917</strain>
    </source>
</reference>
<feature type="compositionally biased region" description="Basic and acidic residues" evidence="1">
    <location>
        <begin position="240"/>
        <end position="253"/>
    </location>
</feature>
<dbReference type="EMBL" id="JAPQKO010000001">
    <property type="protein sequence ID" value="KAJ5183735.1"/>
    <property type="molecule type" value="Genomic_DNA"/>
</dbReference>
<name>A0A9W9IVF0_9EURO</name>
<feature type="compositionally biased region" description="Basic and acidic residues" evidence="1">
    <location>
        <begin position="468"/>
        <end position="477"/>
    </location>
</feature>
<evidence type="ECO:0000313" key="2">
    <source>
        <dbReference type="EMBL" id="KAJ5183735.1"/>
    </source>
</evidence>
<dbReference type="OrthoDB" id="1162399at2759"/>
<accession>A0A9W9IVF0</accession>
<organism evidence="2 3">
    <name type="scientific">Penicillium capsulatum</name>
    <dbReference type="NCBI Taxonomy" id="69766"/>
    <lineage>
        <taxon>Eukaryota</taxon>
        <taxon>Fungi</taxon>
        <taxon>Dikarya</taxon>
        <taxon>Ascomycota</taxon>
        <taxon>Pezizomycotina</taxon>
        <taxon>Eurotiomycetes</taxon>
        <taxon>Eurotiomycetidae</taxon>
        <taxon>Eurotiales</taxon>
        <taxon>Aspergillaceae</taxon>
        <taxon>Penicillium</taxon>
    </lineage>
</organism>
<feature type="compositionally biased region" description="Basic and acidic residues" evidence="1">
    <location>
        <begin position="203"/>
        <end position="215"/>
    </location>
</feature>
<gene>
    <name evidence="2" type="ORF">N7492_001351</name>
</gene>
<feature type="compositionally biased region" description="Basic and acidic residues" evidence="1">
    <location>
        <begin position="341"/>
        <end position="359"/>
    </location>
</feature>
<protein>
    <submittedName>
        <fullName evidence="2">Uncharacterized protein</fullName>
    </submittedName>
</protein>
<comment type="caution">
    <text evidence="2">The sequence shown here is derived from an EMBL/GenBank/DDBJ whole genome shotgun (WGS) entry which is preliminary data.</text>
</comment>
<feature type="region of interest" description="Disordered" evidence="1">
    <location>
        <begin position="203"/>
        <end position="409"/>
    </location>
</feature>
<feature type="region of interest" description="Disordered" evidence="1">
    <location>
        <begin position="524"/>
        <end position="547"/>
    </location>
</feature>
<keyword evidence="3" id="KW-1185">Reference proteome</keyword>
<dbReference type="Proteomes" id="UP001146351">
    <property type="component" value="Unassembled WGS sequence"/>
</dbReference>
<feature type="region of interest" description="Disordered" evidence="1">
    <location>
        <begin position="450"/>
        <end position="499"/>
    </location>
</feature>
<evidence type="ECO:0000313" key="3">
    <source>
        <dbReference type="Proteomes" id="UP001146351"/>
    </source>
</evidence>
<evidence type="ECO:0000256" key="1">
    <source>
        <dbReference type="SAM" id="MobiDB-lite"/>
    </source>
</evidence>
<proteinExistence type="predicted"/>
<reference evidence="2" key="1">
    <citation type="submission" date="2022-11" db="EMBL/GenBank/DDBJ databases">
        <authorList>
            <person name="Petersen C."/>
        </authorList>
    </citation>
    <scope>NUCLEOTIDE SEQUENCE</scope>
    <source>
        <strain evidence="2">IBT 21917</strain>
    </source>
</reference>
<feature type="compositionally biased region" description="Basic and acidic residues" evidence="1">
    <location>
        <begin position="486"/>
        <end position="495"/>
    </location>
</feature>
<dbReference type="AlphaFoldDB" id="A0A9W9IVF0"/>